<accession>A0A319E0Y9</accession>
<name>A0A319E0Y9_9EURO</name>
<gene>
    <name evidence="2" type="ORF">BO71DRAFT_409592</name>
</gene>
<proteinExistence type="predicted"/>
<evidence type="ECO:0000313" key="3">
    <source>
        <dbReference type="Proteomes" id="UP000247810"/>
    </source>
</evidence>
<reference evidence="2 3" key="1">
    <citation type="submission" date="2018-02" db="EMBL/GenBank/DDBJ databases">
        <title>The genomes of Aspergillus section Nigri reveals drivers in fungal speciation.</title>
        <authorList>
            <consortium name="DOE Joint Genome Institute"/>
            <person name="Vesth T.C."/>
            <person name="Nybo J."/>
            <person name="Theobald S."/>
            <person name="Brandl J."/>
            <person name="Frisvad J.C."/>
            <person name="Nielsen K.F."/>
            <person name="Lyhne E.K."/>
            <person name="Kogle M.E."/>
            <person name="Kuo A."/>
            <person name="Riley R."/>
            <person name="Clum A."/>
            <person name="Nolan M."/>
            <person name="Lipzen A."/>
            <person name="Salamov A."/>
            <person name="Henrissat B."/>
            <person name="Wiebenga A."/>
            <person name="De vries R.P."/>
            <person name="Grigoriev I.V."/>
            <person name="Mortensen U.H."/>
            <person name="Andersen M.R."/>
            <person name="Baker S.E."/>
        </authorList>
    </citation>
    <scope>NUCLEOTIDE SEQUENCE [LARGE SCALE GENOMIC DNA]</scope>
    <source>
        <strain evidence="2 3">CBS 707.79</strain>
    </source>
</reference>
<keyword evidence="3" id="KW-1185">Reference proteome</keyword>
<feature type="compositionally biased region" description="Polar residues" evidence="1">
    <location>
        <begin position="11"/>
        <end position="33"/>
    </location>
</feature>
<sequence length="134" mass="15008">MAPPTEDPPKVSNNHSTSEPKFNDTASTDTIPMTSPRYGPGLSPSCQNDEYVDEEPHGGNTRATDRTYIEPLEAVEPYGSMFFDLGCHSTDLHGFRKKNSREYQKETISTPVFQLIHKRFGVDSRQADKVQSSK</sequence>
<protein>
    <submittedName>
        <fullName evidence="2">Uncharacterized protein</fullName>
    </submittedName>
</protein>
<dbReference type="OrthoDB" id="10524077at2759"/>
<feature type="region of interest" description="Disordered" evidence="1">
    <location>
        <begin position="1"/>
        <end position="67"/>
    </location>
</feature>
<evidence type="ECO:0000313" key="2">
    <source>
        <dbReference type="EMBL" id="PYH94168.1"/>
    </source>
</evidence>
<dbReference type="VEuPathDB" id="FungiDB:BO71DRAFT_409592"/>
<organism evidence="2 3">
    <name type="scientific">Aspergillus ellipticus CBS 707.79</name>
    <dbReference type="NCBI Taxonomy" id="1448320"/>
    <lineage>
        <taxon>Eukaryota</taxon>
        <taxon>Fungi</taxon>
        <taxon>Dikarya</taxon>
        <taxon>Ascomycota</taxon>
        <taxon>Pezizomycotina</taxon>
        <taxon>Eurotiomycetes</taxon>
        <taxon>Eurotiomycetidae</taxon>
        <taxon>Eurotiales</taxon>
        <taxon>Aspergillaceae</taxon>
        <taxon>Aspergillus</taxon>
        <taxon>Aspergillus subgen. Circumdati</taxon>
    </lineage>
</organism>
<evidence type="ECO:0000256" key="1">
    <source>
        <dbReference type="SAM" id="MobiDB-lite"/>
    </source>
</evidence>
<dbReference type="EMBL" id="KZ825877">
    <property type="protein sequence ID" value="PYH94168.1"/>
    <property type="molecule type" value="Genomic_DNA"/>
</dbReference>
<dbReference type="AlphaFoldDB" id="A0A319E0Y9"/>
<dbReference type="Proteomes" id="UP000247810">
    <property type="component" value="Unassembled WGS sequence"/>
</dbReference>